<dbReference type="GO" id="GO:0008270">
    <property type="term" value="F:zinc ion binding"/>
    <property type="evidence" value="ECO:0007669"/>
    <property type="project" value="InterPro"/>
</dbReference>
<evidence type="ECO:0000313" key="2">
    <source>
        <dbReference type="EMBL" id="EET89716.1"/>
    </source>
</evidence>
<evidence type="ECO:0000313" key="3">
    <source>
        <dbReference type="Proteomes" id="UP000332487"/>
    </source>
</evidence>
<sequence>MRFLCWHVDYFRAKPAGRGRSTVVEEGEAVDIEKSAMLLFISFEKSDESSAEDVLDRAVSEIGSIAAQLNEHTIILNPFAHLFGELSSPQFGAEMIEKLAERLRDRKFEVYRLSFGIFYEIELRAKGHKLARMSRKIG</sequence>
<keyword evidence="3" id="KW-1185">Reference proteome</keyword>
<dbReference type="Proteomes" id="UP000332487">
    <property type="component" value="Unassembled WGS sequence"/>
</dbReference>
<accession>C7DIE2</accession>
<dbReference type="EMBL" id="GG697241">
    <property type="protein sequence ID" value="EET89716.1"/>
    <property type="molecule type" value="Genomic_DNA"/>
</dbReference>
<reference evidence="2 3" key="1">
    <citation type="journal article" date="2009" name="Genome Biol.">
        <title>Community-wide analysis of microbial genome sequence signatures.</title>
        <authorList>
            <person name="Dick G.J."/>
            <person name="Andersson A.F."/>
            <person name="Baker B.J."/>
            <person name="Simmons S.L."/>
            <person name="Thomas B.C."/>
            <person name="Yelton A.P."/>
            <person name="Banfield J.F."/>
        </authorList>
    </citation>
    <scope>NUCLEOTIDE SEQUENCE [LARGE SCALE GENOMIC DNA]</scope>
    <source>
        <strain evidence="2">ARMAN-2</strain>
    </source>
</reference>
<gene>
    <name evidence="2" type="ORF">UNLARM2_0834</name>
</gene>
<organism evidence="2 3">
    <name type="scientific">Candidatus Micrarchaeum acidiphilum ARMAN-2</name>
    <dbReference type="NCBI Taxonomy" id="425595"/>
    <lineage>
        <taxon>Archaea</taxon>
        <taxon>Candidatus Micrarchaeota</taxon>
        <taxon>Candidatus Micrarchaeia</taxon>
        <taxon>Candidatus Micrarchaeales</taxon>
        <taxon>Candidatus Micrarchaeaceae</taxon>
        <taxon>Candidatus Micrarchaeum</taxon>
    </lineage>
</organism>
<name>C7DIE2_MICA2</name>
<dbReference type="Pfam" id="PF08915">
    <property type="entry name" value="tRNA-Thr_ED"/>
    <property type="match status" value="1"/>
</dbReference>
<feature type="domain" description="Threonyl-tRNA synthetase editing" evidence="1">
    <location>
        <begin position="1"/>
        <end position="137"/>
    </location>
</feature>
<evidence type="ECO:0000259" key="1">
    <source>
        <dbReference type="Pfam" id="PF08915"/>
    </source>
</evidence>
<protein>
    <submittedName>
        <fullName evidence="2">Threonyl-tRNA synthetase</fullName>
    </submittedName>
</protein>
<dbReference type="InterPro" id="IPR023509">
    <property type="entry name" value="DTD-like_sf"/>
</dbReference>
<proteinExistence type="predicted"/>
<dbReference type="AlphaFoldDB" id="C7DIE2"/>
<dbReference type="GO" id="GO:0005524">
    <property type="term" value="F:ATP binding"/>
    <property type="evidence" value="ECO:0007669"/>
    <property type="project" value="InterPro"/>
</dbReference>
<dbReference type="Gene3D" id="3.50.80.10">
    <property type="entry name" value="D-tyrosyl-tRNA(Tyr) deacylase"/>
    <property type="match status" value="1"/>
</dbReference>
<dbReference type="GO" id="GO:0004829">
    <property type="term" value="F:threonine-tRNA ligase activity"/>
    <property type="evidence" value="ECO:0007669"/>
    <property type="project" value="InterPro"/>
</dbReference>
<dbReference type="GO" id="GO:0005737">
    <property type="term" value="C:cytoplasm"/>
    <property type="evidence" value="ECO:0007669"/>
    <property type="project" value="InterPro"/>
</dbReference>
<reference evidence="2 3" key="2">
    <citation type="journal article" date="2010" name="Proc. Natl. Acad. Sci. U.S.A.">
        <title>Enigmatic, ultrasmall, uncultivated Archaea.</title>
        <authorList>
            <person name="Baker B.J."/>
            <person name="Comolli L.R."/>
            <person name="Dick G.J."/>
            <person name="Hauser L.J."/>
            <person name="Hyatt D."/>
            <person name="Dill B.D."/>
            <person name="Land M.L."/>
            <person name="Verberkmoes N.C."/>
            <person name="Hettich R.L."/>
            <person name="Banfield J.F."/>
        </authorList>
    </citation>
    <scope>NUCLEOTIDE SEQUENCE [LARGE SCALE GENOMIC DNA]</scope>
    <source>
        <strain evidence="2">ARMAN-2</strain>
    </source>
</reference>
<dbReference type="InterPro" id="IPR015011">
    <property type="entry name" value="Threonyl-tRNA_syn_edit_dom_arc"/>
</dbReference>